<accession>A0ABU7R9R1</accession>
<dbReference type="InterPro" id="IPR009164">
    <property type="entry name" value="FBPtase_class3"/>
</dbReference>
<dbReference type="Gene3D" id="3.60.21.10">
    <property type="match status" value="1"/>
</dbReference>
<evidence type="ECO:0000313" key="5">
    <source>
        <dbReference type="Proteomes" id="UP001332931"/>
    </source>
</evidence>
<organism evidence="4 5">
    <name type="scientific">Olsenella absiana</name>
    <dbReference type="NCBI Taxonomy" id="3115222"/>
    <lineage>
        <taxon>Bacteria</taxon>
        <taxon>Bacillati</taxon>
        <taxon>Actinomycetota</taxon>
        <taxon>Coriobacteriia</taxon>
        <taxon>Coriobacteriales</taxon>
        <taxon>Atopobiaceae</taxon>
        <taxon>Olsenella</taxon>
    </lineage>
</organism>
<protein>
    <submittedName>
        <fullName evidence="4">Fructose-1,6-bisphosphatase</fullName>
    </submittedName>
</protein>
<keyword evidence="5" id="KW-1185">Reference proteome</keyword>
<gene>
    <name evidence="4" type="ORF">VXJ25_04965</name>
</gene>
<dbReference type="Pfam" id="PF06874">
    <property type="entry name" value="FBPase_2"/>
    <property type="match status" value="1"/>
</dbReference>
<comment type="caution">
    <text evidence="4">The sequence shown here is derived from an EMBL/GenBank/DDBJ whole genome shotgun (WGS) entry which is preliminary data.</text>
</comment>
<sequence length="633" mass="71785">MSFRSEGDLKYLRLLAEKFPTRQSVFTEIINLQAILNLPKATEHFMSDVHGEDEAFNHILNNCSGVIRDRVRATYDGELTDAEQAELCTLIYYPKQKLARIRAQRRDTPEWYETTLHRMVRIARYLSNSYTRSKVRKAMPVEYAYIIEELLHEAGIRNLSRHEYHRRILTSIVETGSAEDFFISLASLIKRLAVDRLHLVGDVFDRGPHADRILDGLMAHPSVDVQWGNHDILWMGAAAGSAACVATAVRNNVRYDSYSILESSYGIPLRKLALFAEHTYAARSEGGGRTPEERAISVILLKLEGQLIRRHPEFDMADRLLLDKVDLSRGCVRIDGVDYELSTRDLPTIDPDDPYALTREEEAVIDDLVASFRSSQKLQDHVNFLFEKGSVYLVRNDNLIFHGCVPMNEDGTLHMVDCGSRRLSGRAYFDFCDQVARRAWREGDQDALDWMWYLWCGRNSPLSGRVVKTFERALVKDRSTWQEPRDAYWTLTQDERACREILREFGVSPERGHIINGHTPVKVSSGESAIRGGGRLLVIDGGFCKAYHAATGIAGFTLVSDQNAMTLRSHAPFESVEAALDDDADIESETTVVQTYDRPQLVSDSDTGAEVREQIEDLKALLEAYDTGVSLRR</sequence>
<dbReference type="Proteomes" id="UP001332931">
    <property type="component" value="Unassembled WGS sequence"/>
</dbReference>
<keyword evidence="2" id="KW-0464">Manganese</keyword>
<evidence type="ECO:0000256" key="3">
    <source>
        <dbReference type="ARBA" id="ARBA00023277"/>
    </source>
</evidence>
<name>A0ABU7R9R1_9ACTN</name>
<reference evidence="4 5" key="1">
    <citation type="submission" date="2024-01" db="EMBL/GenBank/DDBJ databases">
        <title>Description of Olsenella sp. nov., isolated from pig feces.</title>
        <authorList>
            <person name="Chang Y.-H."/>
        </authorList>
    </citation>
    <scope>NUCLEOTIDE SEQUENCE [LARGE SCALE GENOMIC DNA]</scope>
    <source>
        <strain evidence="4 5">YH-ols2223</strain>
    </source>
</reference>
<dbReference type="EMBL" id="JAZGJQ010000004">
    <property type="protein sequence ID" value="MEE6147341.1"/>
    <property type="molecule type" value="Genomic_DNA"/>
</dbReference>
<keyword evidence="3" id="KW-0119">Carbohydrate metabolism</keyword>
<evidence type="ECO:0000256" key="2">
    <source>
        <dbReference type="ARBA" id="ARBA00023211"/>
    </source>
</evidence>
<dbReference type="SUPFAM" id="SSF56300">
    <property type="entry name" value="Metallo-dependent phosphatases"/>
    <property type="match status" value="1"/>
</dbReference>
<dbReference type="RefSeq" id="WP_330958107.1">
    <property type="nucleotide sequence ID" value="NZ_JAZGJQ010000004.1"/>
</dbReference>
<evidence type="ECO:0000313" key="4">
    <source>
        <dbReference type="EMBL" id="MEE6147341.1"/>
    </source>
</evidence>
<dbReference type="HAMAP" id="MF_01854">
    <property type="entry name" value="FBPase_class3"/>
    <property type="match status" value="1"/>
</dbReference>
<keyword evidence="1" id="KW-0378">Hydrolase</keyword>
<proteinExistence type="inferred from homology"/>
<evidence type="ECO:0000256" key="1">
    <source>
        <dbReference type="ARBA" id="ARBA00022801"/>
    </source>
</evidence>
<dbReference type="InterPro" id="IPR029052">
    <property type="entry name" value="Metallo-depent_PP-like"/>
</dbReference>